<dbReference type="InterPro" id="IPR005335">
    <property type="entry name" value="Terminase_ssu"/>
</dbReference>
<evidence type="ECO:0000313" key="1">
    <source>
        <dbReference type="EMBL" id="SEQ21151.1"/>
    </source>
</evidence>
<proteinExistence type="predicted"/>
<gene>
    <name evidence="1" type="ORF">SAMN02982919_00210</name>
</gene>
<organism evidence="1 2">
    <name type="scientific">Giesbergeria anulus</name>
    <dbReference type="NCBI Taxonomy" id="180197"/>
    <lineage>
        <taxon>Bacteria</taxon>
        <taxon>Pseudomonadati</taxon>
        <taxon>Pseudomonadota</taxon>
        <taxon>Betaproteobacteria</taxon>
        <taxon>Burkholderiales</taxon>
        <taxon>Comamonadaceae</taxon>
        <taxon>Giesbergeria</taxon>
    </lineage>
</organism>
<reference evidence="1 2" key="1">
    <citation type="submission" date="2016-10" db="EMBL/GenBank/DDBJ databases">
        <authorList>
            <person name="de Groot N.N."/>
        </authorList>
    </citation>
    <scope>NUCLEOTIDE SEQUENCE [LARGE SCALE GENOMIC DNA]</scope>
    <source>
        <strain evidence="1 2">ATCC 35958</strain>
    </source>
</reference>
<sequence>MSAKNEHGLTPQQEVFAQGVARGKSLSEAYRAAYKASKMKPETVNDAASKLMANPEITHRVRQLQSAAADRAELDAAEIIREIRRVAVSDIGGIMYPDGKVKLPHELDPATRAAVASFKIDEYGRIEYKFWDKNSALEKAAKIKGLFREDNKQKADPLAALIEGLRGNVVGVVKDGGADGLPGE</sequence>
<dbReference type="RefSeq" id="WP_177172785.1">
    <property type="nucleotide sequence ID" value="NZ_FOGD01000001.1"/>
</dbReference>
<dbReference type="AlphaFoldDB" id="A0A1H9E632"/>
<accession>A0A1H9E632</accession>
<evidence type="ECO:0000313" key="2">
    <source>
        <dbReference type="Proteomes" id="UP000199766"/>
    </source>
</evidence>
<keyword evidence="2" id="KW-1185">Reference proteome</keyword>
<dbReference type="EMBL" id="FOGD01000001">
    <property type="protein sequence ID" value="SEQ21151.1"/>
    <property type="molecule type" value="Genomic_DNA"/>
</dbReference>
<dbReference type="GO" id="GO:0051276">
    <property type="term" value="P:chromosome organization"/>
    <property type="evidence" value="ECO:0007669"/>
    <property type="project" value="InterPro"/>
</dbReference>
<dbReference type="Pfam" id="PF03592">
    <property type="entry name" value="Terminase_2"/>
    <property type="match status" value="1"/>
</dbReference>
<protein>
    <submittedName>
        <fullName evidence="1">Phage terminase small subunit</fullName>
    </submittedName>
</protein>
<name>A0A1H9E632_9BURK</name>
<dbReference type="Gene3D" id="1.10.10.1400">
    <property type="entry name" value="Terminase, small subunit, N-terminal DNA-binding domain, HTH motif"/>
    <property type="match status" value="1"/>
</dbReference>
<dbReference type="Proteomes" id="UP000199766">
    <property type="component" value="Unassembled WGS sequence"/>
</dbReference>
<dbReference type="InterPro" id="IPR038713">
    <property type="entry name" value="Terminase_Gp1_N_sf"/>
</dbReference>
<dbReference type="STRING" id="180197.SAMN02982919_00210"/>